<comment type="caution">
    <text evidence="1">The sequence shown here is derived from an EMBL/GenBank/DDBJ whole genome shotgun (WGS) entry which is preliminary data.</text>
</comment>
<dbReference type="Proteomes" id="UP001607151">
    <property type="component" value="Unassembled WGS sequence"/>
</dbReference>
<organism evidence="1 2">
    <name type="scientific">Vibrio rumoiensis</name>
    <dbReference type="NCBI Taxonomy" id="76258"/>
    <lineage>
        <taxon>Bacteria</taxon>
        <taxon>Pseudomonadati</taxon>
        <taxon>Pseudomonadota</taxon>
        <taxon>Gammaproteobacteria</taxon>
        <taxon>Vibrionales</taxon>
        <taxon>Vibrionaceae</taxon>
        <taxon>Vibrio</taxon>
    </lineage>
</organism>
<sequence>MFIKHGFSNIELATTAMIILCGSPLIIPAVHAANHVINPPIITTLKTNSKVVRSSLYHELRMSDDYHYSNGLTPPVLQSKRYSVLNEL</sequence>
<proteinExistence type="predicted"/>
<evidence type="ECO:0000313" key="2">
    <source>
        <dbReference type="Proteomes" id="UP001607151"/>
    </source>
</evidence>
<accession>A0ABW7IYM5</accession>
<name>A0ABW7IYM5_9VIBR</name>
<dbReference type="RefSeq" id="WP_394608413.1">
    <property type="nucleotide sequence ID" value="NZ_JBIHSJ010000004.1"/>
</dbReference>
<dbReference type="EMBL" id="JBIHSN010000003">
    <property type="protein sequence ID" value="MFH0266762.1"/>
    <property type="molecule type" value="Genomic_DNA"/>
</dbReference>
<gene>
    <name evidence="1" type="ORF">ACGRQ9_15050</name>
</gene>
<keyword evidence="2" id="KW-1185">Reference proteome</keyword>
<evidence type="ECO:0000313" key="1">
    <source>
        <dbReference type="EMBL" id="MFH0266762.1"/>
    </source>
</evidence>
<reference evidence="1 2" key="1">
    <citation type="submission" date="2024-10" db="EMBL/GenBank/DDBJ databases">
        <authorList>
            <person name="Yibar A."/>
            <person name="Saticioglu I.B."/>
            <person name="Duman M."/>
            <person name="Ajmi N."/>
            <person name="Gurler F."/>
            <person name="Ay H."/>
            <person name="Onuk E."/>
            <person name="Guler S."/>
            <person name="Romalde J.L."/>
        </authorList>
    </citation>
    <scope>NUCLEOTIDE SEQUENCE [LARGE SCALE GENOMIC DNA]</scope>
    <source>
        <strain evidence="1 2">14-MA-B</strain>
    </source>
</reference>
<protein>
    <submittedName>
        <fullName evidence="1">Uncharacterized protein</fullName>
    </submittedName>
</protein>